<comment type="similarity">
    <text evidence="1">Belongs to the eukaryotic ribosomal protein eS19 family.</text>
</comment>
<gene>
    <name evidence="5" type="ORF">M0813_24135</name>
</gene>
<evidence type="ECO:0000313" key="6">
    <source>
        <dbReference type="Proteomes" id="UP001150062"/>
    </source>
</evidence>
<keyword evidence="2 5" id="KW-0689">Ribosomal protein</keyword>
<dbReference type="InterPro" id="IPR036390">
    <property type="entry name" value="WH_DNA-bd_sf"/>
</dbReference>
<feature type="compositionally biased region" description="Basic and acidic residues" evidence="4">
    <location>
        <begin position="169"/>
        <end position="186"/>
    </location>
</feature>
<evidence type="ECO:0000256" key="4">
    <source>
        <dbReference type="SAM" id="MobiDB-lite"/>
    </source>
</evidence>
<proteinExistence type="inferred from homology"/>
<dbReference type="SMART" id="SM01413">
    <property type="entry name" value="Ribosomal_S19e"/>
    <property type="match status" value="1"/>
</dbReference>
<dbReference type="Proteomes" id="UP001150062">
    <property type="component" value="Unassembled WGS sequence"/>
</dbReference>
<evidence type="ECO:0000256" key="1">
    <source>
        <dbReference type="ARBA" id="ARBA00010014"/>
    </source>
</evidence>
<dbReference type="PANTHER" id="PTHR11710">
    <property type="entry name" value="40S RIBOSOMAL PROTEIN S19"/>
    <property type="match status" value="1"/>
</dbReference>
<dbReference type="GO" id="GO:0005840">
    <property type="term" value="C:ribosome"/>
    <property type="evidence" value="ECO:0007669"/>
    <property type="project" value="UniProtKB-KW"/>
</dbReference>
<dbReference type="Pfam" id="PF01090">
    <property type="entry name" value="Ribosomal_S19e"/>
    <property type="match status" value="1"/>
</dbReference>
<evidence type="ECO:0000313" key="5">
    <source>
        <dbReference type="EMBL" id="KAJ6240422.1"/>
    </source>
</evidence>
<feature type="compositionally biased region" description="Low complexity" evidence="4">
    <location>
        <begin position="142"/>
        <end position="151"/>
    </location>
</feature>
<dbReference type="Gene3D" id="1.10.10.10">
    <property type="entry name" value="Winged helix-like DNA-binding domain superfamily/Winged helix DNA-binding domain"/>
    <property type="match status" value="1"/>
</dbReference>
<protein>
    <submittedName>
        <fullName evidence="5">40S ribosomal protein S19-3</fullName>
    </submittedName>
</protein>
<reference evidence="5" key="1">
    <citation type="submission" date="2022-08" db="EMBL/GenBank/DDBJ databases">
        <title>Novel sulfate-reducing endosymbionts in the free-living metamonad Anaeramoeba.</title>
        <authorList>
            <person name="Jerlstrom-Hultqvist J."/>
            <person name="Cepicka I."/>
            <person name="Gallot-Lavallee L."/>
            <person name="Salas-Leiva D."/>
            <person name="Curtis B.A."/>
            <person name="Zahonova K."/>
            <person name="Pipaliya S."/>
            <person name="Dacks J."/>
            <person name="Roger A.J."/>
        </authorList>
    </citation>
    <scope>NUCLEOTIDE SEQUENCE</scope>
    <source>
        <strain evidence="5">Schooner1</strain>
    </source>
</reference>
<sequence>MISVLSNRSKNKSESLLVDPYRFISNYANHLKKGGKIKVPHWSLSEELNSGHSNNDWFYIRAASLLHDQFLLSRSRVYRFNGMYSTKTNQRSFHKKFSRSGGRINRTIMDQFEKAGVLKTTKCGLRKVTSFGRKEMEMFLSKSQSQSQLSSKIKKQKQNQNQKVIGENTQKKEKEIEKKTEIENEQKTFPNDNQNKKQIEIENENSGNENNN</sequence>
<dbReference type="InterPro" id="IPR036388">
    <property type="entry name" value="WH-like_DNA-bd_sf"/>
</dbReference>
<evidence type="ECO:0000256" key="2">
    <source>
        <dbReference type="ARBA" id="ARBA00022980"/>
    </source>
</evidence>
<keyword evidence="3" id="KW-0687">Ribonucleoprotein</keyword>
<keyword evidence="6" id="KW-1185">Reference proteome</keyword>
<dbReference type="EMBL" id="JAOAOG010000205">
    <property type="protein sequence ID" value="KAJ6240422.1"/>
    <property type="molecule type" value="Genomic_DNA"/>
</dbReference>
<organism evidence="5 6">
    <name type="scientific">Anaeramoeba flamelloides</name>
    <dbReference type="NCBI Taxonomy" id="1746091"/>
    <lineage>
        <taxon>Eukaryota</taxon>
        <taxon>Metamonada</taxon>
        <taxon>Anaeramoebidae</taxon>
        <taxon>Anaeramoeba</taxon>
    </lineage>
</organism>
<accession>A0ABQ8Y8D8</accession>
<dbReference type="SUPFAM" id="SSF46785">
    <property type="entry name" value="Winged helix' DNA-binding domain"/>
    <property type="match status" value="1"/>
</dbReference>
<comment type="caution">
    <text evidence="5">The sequence shown here is derived from an EMBL/GenBank/DDBJ whole genome shotgun (WGS) entry which is preliminary data.</text>
</comment>
<dbReference type="InterPro" id="IPR001266">
    <property type="entry name" value="Ribosomal_eS19"/>
</dbReference>
<dbReference type="PANTHER" id="PTHR11710:SF0">
    <property type="entry name" value="40S RIBOSOMAL PROTEIN S19"/>
    <property type="match status" value="1"/>
</dbReference>
<feature type="region of interest" description="Disordered" evidence="4">
    <location>
        <begin position="142"/>
        <end position="212"/>
    </location>
</feature>
<name>A0ABQ8Y8D8_9EUKA</name>
<evidence type="ECO:0000256" key="3">
    <source>
        <dbReference type="ARBA" id="ARBA00023274"/>
    </source>
</evidence>